<dbReference type="InterPro" id="IPR017517">
    <property type="entry name" value="Maleyloyr_isom"/>
</dbReference>
<dbReference type="InterPro" id="IPR024344">
    <property type="entry name" value="MDMPI_metal-binding"/>
</dbReference>
<dbReference type="OrthoDB" id="3268903at2"/>
<organism evidence="2 3">
    <name type="scientific">Cellulomonas composti</name>
    <dbReference type="NCBI Taxonomy" id="266130"/>
    <lineage>
        <taxon>Bacteria</taxon>
        <taxon>Bacillati</taxon>
        <taxon>Actinomycetota</taxon>
        <taxon>Actinomycetes</taxon>
        <taxon>Micrococcales</taxon>
        <taxon>Cellulomonadaceae</taxon>
        <taxon>Cellulomonas</taxon>
    </lineage>
</organism>
<dbReference type="EMBL" id="BJWG01000001">
    <property type="protein sequence ID" value="GEL93454.1"/>
    <property type="molecule type" value="Genomic_DNA"/>
</dbReference>
<gene>
    <name evidence="2" type="ORF">CCO02nite_01120</name>
</gene>
<feature type="domain" description="Mycothiol-dependent maleylpyruvate isomerase metal-binding" evidence="1">
    <location>
        <begin position="9"/>
        <end position="113"/>
    </location>
</feature>
<dbReference type="InterPro" id="IPR017519">
    <property type="entry name" value="CHP03085"/>
</dbReference>
<comment type="caution">
    <text evidence="2">The sequence shown here is derived from an EMBL/GenBank/DDBJ whole genome shotgun (WGS) entry which is preliminary data.</text>
</comment>
<sequence>MTWHESLRADLTAALRSAGPDAPTLCEGWRTRHLAAHVVLRERSVKVGLGLVVRPLANSAEHAIQELAAGAESPEGYTALVGQVAAGPSRWHPVAWAPDAANTTELWVHTQDVLRGDGARPASPAPELDDELWRQVERASRLSLRGVPTGVVLVRDGGERRRARAPHGENGTVVVRGGAGELLLWLNGRGAAAGVTFEGPTPDVAALAARLPV</sequence>
<dbReference type="Pfam" id="PF11716">
    <property type="entry name" value="MDMPI_N"/>
    <property type="match status" value="1"/>
</dbReference>
<name>A0A511J639_9CELL</name>
<dbReference type="AlphaFoldDB" id="A0A511J639"/>
<dbReference type="SUPFAM" id="SSF109854">
    <property type="entry name" value="DinB/YfiT-like putative metalloenzymes"/>
    <property type="match status" value="1"/>
</dbReference>
<dbReference type="InterPro" id="IPR036527">
    <property type="entry name" value="SCP2_sterol-bd_dom_sf"/>
</dbReference>
<dbReference type="InterPro" id="IPR034660">
    <property type="entry name" value="DinB/YfiT-like"/>
</dbReference>
<evidence type="ECO:0000313" key="3">
    <source>
        <dbReference type="Proteomes" id="UP000321720"/>
    </source>
</evidence>
<proteinExistence type="predicted"/>
<dbReference type="Proteomes" id="UP000321720">
    <property type="component" value="Unassembled WGS sequence"/>
</dbReference>
<protein>
    <submittedName>
        <fullName evidence="2">TIGR03085 family protein</fullName>
    </submittedName>
</protein>
<dbReference type="NCBIfam" id="TIGR03085">
    <property type="entry name" value="TIGR03085 family metal-binding protein"/>
    <property type="match status" value="1"/>
</dbReference>
<evidence type="ECO:0000313" key="2">
    <source>
        <dbReference type="EMBL" id="GEL93454.1"/>
    </source>
</evidence>
<dbReference type="SUPFAM" id="SSF55718">
    <property type="entry name" value="SCP-like"/>
    <property type="match status" value="1"/>
</dbReference>
<keyword evidence="3" id="KW-1185">Reference proteome</keyword>
<dbReference type="GO" id="GO:0046872">
    <property type="term" value="F:metal ion binding"/>
    <property type="evidence" value="ECO:0007669"/>
    <property type="project" value="InterPro"/>
</dbReference>
<dbReference type="RefSeq" id="WP_146841027.1">
    <property type="nucleotide sequence ID" value="NZ_BJWG01000001.1"/>
</dbReference>
<reference evidence="2 3" key="1">
    <citation type="submission" date="2019-07" db="EMBL/GenBank/DDBJ databases">
        <title>Whole genome shotgun sequence of Cellulomonas composti NBRC 100758.</title>
        <authorList>
            <person name="Hosoyama A."/>
            <person name="Uohara A."/>
            <person name="Ohji S."/>
            <person name="Ichikawa N."/>
        </authorList>
    </citation>
    <scope>NUCLEOTIDE SEQUENCE [LARGE SCALE GENOMIC DNA]</scope>
    <source>
        <strain evidence="2 3">NBRC 100758</strain>
    </source>
</reference>
<accession>A0A511J639</accession>
<dbReference type="NCBIfam" id="TIGR03083">
    <property type="entry name" value="maleylpyruvate isomerase family mycothiol-dependent enzyme"/>
    <property type="match status" value="1"/>
</dbReference>
<evidence type="ECO:0000259" key="1">
    <source>
        <dbReference type="Pfam" id="PF11716"/>
    </source>
</evidence>